<evidence type="ECO:0008006" key="5">
    <source>
        <dbReference type="Google" id="ProtNLM"/>
    </source>
</evidence>
<evidence type="ECO:0000256" key="2">
    <source>
        <dbReference type="SAM" id="Phobius"/>
    </source>
</evidence>
<feature type="transmembrane region" description="Helical" evidence="2">
    <location>
        <begin position="66"/>
        <end position="94"/>
    </location>
</feature>
<dbReference type="RefSeq" id="WP_011793711.1">
    <property type="nucleotide sequence ID" value="NZ_CP023687.1"/>
</dbReference>
<proteinExistence type="predicted"/>
<accession>A0ABY9ANK6</accession>
<keyword evidence="2" id="KW-0472">Membrane</keyword>
<name>A0ABY9ANK6_PARCI</name>
<protein>
    <recommendedName>
        <fullName evidence="5">Transmembrane protein</fullName>
    </recommendedName>
</protein>
<feature type="transmembrane region" description="Helical" evidence="2">
    <location>
        <begin position="159"/>
        <end position="179"/>
    </location>
</feature>
<keyword evidence="4" id="KW-1185">Reference proteome</keyword>
<gene>
    <name evidence="3" type="ORF">QRO08_22260</name>
</gene>
<reference evidence="3 4" key="1">
    <citation type="submission" date="2023-06" db="EMBL/GenBank/DDBJ databases">
        <authorList>
            <person name="Ham H."/>
            <person name="Park D.S."/>
        </authorList>
    </citation>
    <scope>NUCLEOTIDE SEQUENCE [LARGE SCALE GENOMIC DNA]</scope>
    <source>
        <strain evidence="3 4">KACC 17005</strain>
    </source>
</reference>
<keyword evidence="2" id="KW-0812">Transmembrane</keyword>
<sequence length="265" mass="30036">MAGEEKSKDSAKEGLPHLSLMEKAWDAQWVMRFVCIVLFIDGALVLKGGSGLLQWSTSTDKLWQDLGFLVVAAASFGLLVSFVLPTLGIFLCWIGYHSRRLARHVLEVEDRDDFGGAYGHVDAHRFHVYALEKESDFLLRMYENAWRREVQRREELDQIGNLVFATAFLAVADGLLAFMQPGGRSLVHDALAPLGDSGLVLGFVLLVLAGYILSEETWGAPDRPARVYYPPLYLQLAEERRQRRDEARRQRLNDEEESLRKRRSG</sequence>
<evidence type="ECO:0000313" key="3">
    <source>
        <dbReference type="EMBL" id="WIY48511.1"/>
    </source>
</evidence>
<feature type="transmembrane region" description="Helical" evidence="2">
    <location>
        <begin position="29"/>
        <end position="46"/>
    </location>
</feature>
<feature type="compositionally biased region" description="Basic and acidic residues" evidence="1">
    <location>
        <begin position="240"/>
        <end position="253"/>
    </location>
</feature>
<keyword evidence="2" id="KW-1133">Transmembrane helix</keyword>
<dbReference type="EMBL" id="CP127363">
    <property type="protein sequence ID" value="WIY48511.1"/>
    <property type="molecule type" value="Genomic_DNA"/>
</dbReference>
<organism evidence="3 4">
    <name type="scientific">Paracidovorax citrulli</name>
    <name type="common">Acidovorax citrulli</name>
    <dbReference type="NCBI Taxonomy" id="80869"/>
    <lineage>
        <taxon>Bacteria</taxon>
        <taxon>Pseudomonadati</taxon>
        <taxon>Pseudomonadota</taxon>
        <taxon>Betaproteobacteria</taxon>
        <taxon>Burkholderiales</taxon>
        <taxon>Comamonadaceae</taxon>
        <taxon>Paracidovorax</taxon>
    </lineage>
</organism>
<feature type="transmembrane region" description="Helical" evidence="2">
    <location>
        <begin position="191"/>
        <end position="213"/>
    </location>
</feature>
<feature type="region of interest" description="Disordered" evidence="1">
    <location>
        <begin position="240"/>
        <end position="265"/>
    </location>
</feature>
<evidence type="ECO:0000313" key="4">
    <source>
        <dbReference type="Proteomes" id="UP001242732"/>
    </source>
</evidence>
<dbReference type="Proteomes" id="UP001242732">
    <property type="component" value="Chromosome"/>
</dbReference>
<evidence type="ECO:0000256" key="1">
    <source>
        <dbReference type="SAM" id="MobiDB-lite"/>
    </source>
</evidence>